<evidence type="ECO:0000313" key="9">
    <source>
        <dbReference type="Proteomes" id="UP000075604"/>
    </source>
</evidence>
<evidence type="ECO:0000256" key="3">
    <source>
        <dbReference type="ARBA" id="ARBA00023082"/>
    </source>
</evidence>
<evidence type="ECO:0000259" key="6">
    <source>
        <dbReference type="Pfam" id="PF04542"/>
    </source>
</evidence>
<dbReference type="Gene3D" id="1.10.1740.10">
    <property type="match status" value="1"/>
</dbReference>
<proteinExistence type="inferred from homology"/>
<dbReference type="InterPro" id="IPR013325">
    <property type="entry name" value="RNA_pol_sigma_r2"/>
</dbReference>
<keyword evidence="3" id="KW-0731">Sigma factor</keyword>
<dbReference type="InterPro" id="IPR036388">
    <property type="entry name" value="WH-like_DNA-bd_sf"/>
</dbReference>
<dbReference type="InterPro" id="IPR014284">
    <property type="entry name" value="RNA_pol_sigma-70_dom"/>
</dbReference>
<dbReference type="InterPro" id="IPR007627">
    <property type="entry name" value="RNA_pol_sigma70_r2"/>
</dbReference>
<dbReference type="GO" id="GO:0016987">
    <property type="term" value="F:sigma factor activity"/>
    <property type="evidence" value="ECO:0007669"/>
    <property type="project" value="UniProtKB-KW"/>
</dbReference>
<dbReference type="Proteomes" id="UP000075604">
    <property type="component" value="Unassembled WGS sequence"/>
</dbReference>
<evidence type="ECO:0000256" key="2">
    <source>
        <dbReference type="ARBA" id="ARBA00023015"/>
    </source>
</evidence>
<feature type="domain" description="RNA polymerase sigma-70 region 2" evidence="6">
    <location>
        <begin position="48"/>
        <end position="95"/>
    </location>
</feature>
<comment type="similarity">
    <text evidence="1">Belongs to the sigma-70 factor family. ECF subfamily.</text>
</comment>
<gene>
    <name evidence="8" type="ORF">BE04_46180</name>
</gene>
<organism evidence="8 9">
    <name type="scientific">Sorangium cellulosum</name>
    <name type="common">Polyangium cellulosum</name>
    <dbReference type="NCBI Taxonomy" id="56"/>
    <lineage>
        <taxon>Bacteria</taxon>
        <taxon>Pseudomonadati</taxon>
        <taxon>Myxococcota</taxon>
        <taxon>Polyangia</taxon>
        <taxon>Polyangiales</taxon>
        <taxon>Polyangiaceae</taxon>
        <taxon>Sorangium</taxon>
    </lineage>
</organism>
<dbReference type="PANTHER" id="PTHR43133:SF8">
    <property type="entry name" value="RNA POLYMERASE SIGMA FACTOR HI_1459-RELATED"/>
    <property type="match status" value="1"/>
</dbReference>
<dbReference type="InterPro" id="IPR013249">
    <property type="entry name" value="RNA_pol_sigma70_r4_t2"/>
</dbReference>
<dbReference type="GO" id="GO:0006352">
    <property type="term" value="P:DNA-templated transcription initiation"/>
    <property type="evidence" value="ECO:0007669"/>
    <property type="project" value="InterPro"/>
</dbReference>
<feature type="domain" description="RNA polymerase sigma factor 70 region 4 type 2" evidence="7">
    <location>
        <begin position="138"/>
        <end position="181"/>
    </location>
</feature>
<keyword evidence="2" id="KW-0805">Transcription regulation</keyword>
<dbReference type="Pfam" id="PF08281">
    <property type="entry name" value="Sigma70_r4_2"/>
    <property type="match status" value="1"/>
</dbReference>
<dbReference type="Gene3D" id="1.10.10.10">
    <property type="entry name" value="Winged helix-like DNA-binding domain superfamily/Winged helix DNA-binding domain"/>
    <property type="match status" value="1"/>
</dbReference>
<dbReference type="NCBIfam" id="TIGR02937">
    <property type="entry name" value="sigma70-ECF"/>
    <property type="match status" value="1"/>
</dbReference>
<sequence>MSERTNEEWLRLLREPEAQASAAVAELRHVVRGGLQRALAGRAGVGDAVIDDLTQDATLKVLGALDSFRGASRFTTWAITIAIRVALTELRRARWKDVSLDQLTESAGGPVPIAAPDAGAHVARERMIAALYQVLDTELTDRQRRALIAELRGMPQVEIAEQLGTTRNALYKLTHDARRKLREGLAAAGFGEDDVREAFDIPSQGGMPSRGAP</sequence>
<reference evidence="8 9" key="1">
    <citation type="submission" date="2014-02" db="EMBL/GenBank/DDBJ databases">
        <title>The small core and large imbalanced accessory genome model reveals a collaborative survival strategy of Sorangium cellulosum strains in nature.</title>
        <authorList>
            <person name="Han K."/>
            <person name="Peng R."/>
            <person name="Blom J."/>
            <person name="Li Y.-Z."/>
        </authorList>
    </citation>
    <scope>NUCLEOTIDE SEQUENCE [LARGE SCALE GENOMIC DNA]</scope>
    <source>
        <strain evidence="8 9">So0157-18</strain>
    </source>
</reference>
<dbReference type="GO" id="GO:0003677">
    <property type="term" value="F:DNA binding"/>
    <property type="evidence" value="ECO:0007669"/>
    <property type="project" value="UniProtKB-KW"/>
</dbReference>
<protein>
    <submittedName>
        <fullName evidence="8">Uncharacterized protein</fullName>
    </submittedName>
</protein>
<accession>A0A150P902</accession>
<evidence type="ECO:0000256" key="4">
    <source>
        <dbReference type="ARBA" id="ARBA00023125"/>
    </source>
</evidence>
<dbReference type="InterPro" id="IPR013324">
    <property type="entry name" value="RNA_pol_sigma_r3/r4-like"/>
</dbReference>
<name>A0A150P902_SORCE</name>
<dbReference type="EMBL" id="JELX01003546">
    <property type="protein sequence ID" value="KYF51958.1"/>
    <property type="molecule type" value="Genomic_DNA"/>
</dbReference>
<comment type="caution">
    <text evidence="8">The sequence shown here is derived from an EMBL/GenBank/DDBJ whole genome shotgun (WGS) entry which is preliminary data.</text>
</comment>
<evidence type="ECO:0000259" key="7">
    <source>
        <dbReference type="Pfam" id="PF08281"/>
    </source>
</evidence>
<keyword evidence="5" id="KW-0804">Transcription</keyword>
<dbReference type="Pfam" id="PF04542">
    <property type="entry name" value="Sigma70_r2"/>
    <property type="match status" value="1"/>
</dbReference>
<dbReference type="SUPFAM" id="SSF88659">
    <property type="entry name" value="Sigma3 and sigma4 domains of RNA polymerase sigma factors"/>
    <property type="match status" value="1"/>
</dbReference>
<dbReference type="SUPFAM" id="SSF88946">
    <property type="entry name" value="Sigma2 domain of RNA polymerase sigma factors"/>
    <property type="match status" value="1"/>
</dbReference>
<evidence type="ECO:0000313" key="8">
    <source>
        <dbReference type="EMBL" id="KYF51958.1"/>
    </source>
</evidence>
<dbReference type="InterPro" id="IPR039425">
    <property type="entry name" value="RNA_pol_sigma-70-like"/>
</dbReference>
<dbReference type="AlphaFoldDB" id="A0A150P902"/>
<evidence type="ECO:0000256" key="5">
    <source>
        <dbReference type="ARBA" id="ARBA00023163"/>
    </source>
</evidence>
<keyword evidence="4" id="KW-0238">DNA-binding</keyword>
<dbReference type="PANTHER" id="PTHR43133">
    <property type="entry name" value="RNA POLYMERASE ECF-TYPE SIGMA FACTO"/>
    <property type="match status" value="1"/>
</dbReference>
<evidence type="ECO:0000256" key="1">
    <source>
        <dbReference type="ARBA" id="ARBA00010641"/>
    </source>
</evidence>